<dbReference type="AlphaFoldDB" id="A0A1B1KHX6"/>
<gene>
    <name evidence="1" type="ORF">R1CP_37805</name>
</gene>
<organism evidence="1 2">
    <name type="scientific">Rhodococcus opacus</name>
    <name type="common">Nocardia opaca</name>
    <dbReference type="NCBI Taxonomy" id="37919"/>
    <lineage>
        <taxon>Bacteria</taxon>
        <taxon>Bacillati</taxon>
        <taxon>Actinomycetota</taxon>
        <taxon>Actinomycetes</taxon>
        <taxon>Mycobacteriales</taxon>
        <taxon>Nocardiaceae</taxon>
        <taxon>Rhodococcus</taxon>
    </lineage>
</organism>
<dbReference type="PROSITE" id="PS51257">
    <property type="entry name" value="PROKAR_LIPOPROTEIN"/>
    <property type="match status" value="1"/>
</dbReference>
<sequence length="201" mass="21266">MSVRRFLAVVVILGALVAILVYACRPTQQDPQTSPLETSLPAAAAPPAATAPITTFAPVPPPTTAAPAPDADVAEDVARQALSVAFTWYPATDQSPNDGFVRARQWLTDRLAAQVAIPVTPERGPGVQWGRWATTNAKVVADVLIGCSGCPPDTDTLIHRVATIHQTAITGDNAVPVDPNTIVWVTLTKTGGNWLIDTIRY</sequence>
<protein>
    <submittedName>
        <fullName evidence="1">Uncharacterized protein</fullName>
    </submittedName>
</protein>
<name>A0A1B1KHX6_RHOOP</name>
<evidence type="ECO:0000313" key="1">
    <source>
        <dbReference type="EMBL" id="ANS32160.1"/>
    </source>
</evidence>
<dbReference type="PATRIC" id="fig|37919.13.peg.7966"/>
<reference evidence="1 2" key="1">
    <citation type="submission" date="2014-07" db="EMBL/GenBank/DDBJ databases">
        <authorList>
            <person name="Zhang J.E."/>
            <person name="Yang H."/>
            <person name="Guo J."/>
            <person name="Deng Z."/>
            <person name="Luo H."/>
            <person name="Luo M."/>
            <person name="Zhao B."/>
        </authorList>
    </citation>
    <scope>NUCLEOTIDE SEQUENCE [LARGE SCALE GENOMIC DNA]</scope>
    <source>
        <strain evidence="1 2">1CP</strain>
        <plasmid evidence="2">Plasmid pr1cp1</plasmid>
    </source>
</reference>
<proteinExistence type="predicted"/>
<dbReference type="Proteomes" id="UP000186108">
    <property type="component" value="Plasmid pR1CP1"/>
</dbReference>
<geneLocation type="plasmid" evidence="2">
    <name>pr1cp1</name>
</geneLocation>
<keyword evidence="1" id="KW-0614">Plasmid</keyword>
<dbReference type="EMBL" id="CP009112">
    <property type="protein sequence ID" value="ANS32160.1"/>
    <property type="molecule type" value="Genomic_DNA"/>
</dbReference>
<dbReference type="RefSeq" id="WP_065493623.1">
    <property type="nucleotide sequence ID" value="NZ_CP009112.1"/>
</dbReference>
<evidence type="ECO:0000313" key="2">
    <source>
        <dbReference type="Proteomes" id="UP000186108"/>
    </source>
</evidence>
<accession>A0A1B1KHX6</accession>